<protein>
    <submittedName>
        <fullName evidence="13">Cytochrome ubiquinol oxidase subunit I</fullName>
        <ecNumber evidence="13">1.10.3.-</ecNumber>
    </submittedName>
</protein>
<accession>A0ABW9B6X3</accession>
<comment type="subcellular location">
    <subcellularLocation>
        <location evidence="1">Cell membrane</location>
        <topology evidence="1">Multi-pass membrane protein</topology>
    </subcellularLocation>
</comment>
<feature type="transmembrane region" description="Helical" evidence="12">
    <location>
        <begin position="12"/>
        <end position="36"/>
    </location>
</feature>
<dbReference type="Pfam" id="PF01654">
    <property type="entry name" value="Cyt_bd_oxida_I"/>
    <property type="match status" value="1"/>
</dbReference>
<evidence type="ECO:0000256" key="6">
    <source>
        <dbReference type="ARBA" id="ARBA00022692"/>
    </source>
</evidence>
<evidence type="ECO:0000256" key="11">
    <source>
        <dbReference type="ARBA" id="ARBA00023136"/>
    </source>
</evidence>
<evidence type="ECO:0000256" key="9">
    <source>
        <dbReference type="ARBA" id="ARBA00022989"/>
    </source>
</evidence>
<keyword evidence="6 12" id="KW-0812">Transmembrane</keyword>
<comment type="caution">
    <text evidence="13">The sequence shown here is derived from an EMBL/GenBank/DDBJ whole genome shotgun (WGS) entry which is preliminary data.</text>
</comment>
<evidence type="ECO:0000313" key="14">
    <source>
        <dbReference type="Proteomes" id="UP001629230"/>
    </source>
</evidence>
<gene>
    <name evidence="13" type="ORF">PQR57_44835</name>
</gene>
<dbReference type="InterPro" id="IPR002585">
    <property type="entry name" value="Cyt-d_ubiquinol_oxidase_su_1"/>
</dbReference>
<keyword evidence="13" id="KW-0560">Oxidoreductase</keyword>
<dbReference type="EMBL" id="JAQQEZ010000078">
    <property type="protein sequence ID" value="MFM0008033.1"/>
    <property type="molecule type" value="Genomic_DNA"/>
</dbReference>
<keyword evidence="4" id="KW-1003">Cell membrane</keyword>
<dbReference type="EC" id="1.10.3.-" evidence="13"/>
<evidence type="ECO:0000256" key="2">
    <source>
        <dbReference type="ARBA" id="ARBA00009819"/>
    </source>
</evidence>
<keyword evidence="11 12" id="KW-0472">Membrane</keyword>
<evidence type="ECO:0000256" key="1">
    <source>
        <dbReference type="ARBA" id="ARBA00004651"/>
    </source>
</evidence>
<keyword evidence="7" id="KW-0479">Metal-binding</keyword>
<keyword evidence="3" id="KW-0813">Transport</keyword>
<name>A0ABW9B6X3_9BURK</name>
<reference evidence="13 14" key="1">
    <citation type="journal article" date="2024" name="Chem. Sci.">
        <title>Discovery of megapolipeptins by genome mining of a Burkholderiales bacteria collection.</title>
        <authorList>
            <person name="Paulo B.S."/>
            <person name="Recchia M.J.J."/>
            <person name="Lee S."/>
            <person name="Fergusson C.H."/>
            <person name="Romanowski S.B."/>
            <person name="Hernandez A."/>
            <person name="Krull N."/>
            <person name="Liu D.Y."/>
            <person name="Cavanagh H."/>
            <person name="Bos A."/>
            <person name="Gray C.A."/>
            <person name="Murphy B.T."/>
            <person name="Linington R.G."/>
            <person name="Eustaquio A.S."/>
        </authorList>
    </citation>
    <scope>NUCLEOTIDE SEQUENCE [LARGE SCALE GENOMIC DNA]</scope>
    <source>
        <strain evidence="13 14">RL17-350-BIC-A</strain>
    </source>
</reference>
<comment type="similarity">
    <text evidence="2">Belongs to the cytochrome ubiquinol oxidase subunit 1 family.</text>
</comment>
<evidence type="ECO:0000256" key="10">
    <source>
        <dbReference type="ARBA" id="ARBA00023004"/>
    </source>
</evidence>
<keyword evidence="9 12" id="KW-1133">Transmembrane helix</keyword>
<keyword evidence="14" id="KW-1185">Reference proteome</keyword>
<evidence type="ECO:0000313" key="13">
    <source>
        <dbReference type="EMBL" id="MFM0008033.1"/>
    </source>
</evidence>
<organism evidence="13 14">
    <name type="scientific">Paraburkholderia dipogonis</name>
    <dbReference type="NCBI Taxonomy" id="1211383"/>
    <lineage>
        <taxon>Bacteria</taxon>
        <taxon>Pseudomonadati</taxon>
        <taxon>Pseudomonadota</taxon>
        <taxon>Betaproteobacteria</taxon>
        <taxon>Burkholderiales</taxon>
        <taxon>Burkholderiaceae</taxon>
        <taxon>Paraburkholderia</taxon>
    </lineage>
</organism>
<dbReference type="Proteomes" id="UP001629230">
    <property type="component" value="Unassembled WGS sequence"/>
</dbReference>
<keyword evidence="10" id="KW-0408">Iron</keyword>
<proteinExistence type="inferred from homology"/>
<sequence length="68" mass="8011">MTWTALFLSRIQFAFAVVFHIILSFFAIGLAAWLAVLEGLNLATRLAFYRWLFGSRWIRTMSERRARK</sequence>
<keyword evidence="8" id="KW-0249">Electron transport</keyword>
<evidence type="ECO:0000256" key="8">
    <source>
        <dbReference type="ARBA" id="ARBA00022982"/>
    </source>
</evidence>
<evidence type="ECO:0000256" key="4">
    <source>
        <dbReference type="ARBA" id="ARBA00022475"/>
    </source>
</evidence>
<evidence type="ECO:0000256" key="3">
    <source>
        <dbReference type="ARBA" id="ARBA00022448"/>
    </source>
</evidence>
<evidence type="ECO:0000256" key="5">
    <source>
        <dbReference type="ARBA" id="ARBA00022617"/>
    </source>
</evidence>
<evidence type="ECO:0000256" key="7">
    <source>
        <dbReference type="ARBA" id="ARBA00022723"/>
    </source>
</evidence>
<evidence type="ECO:0000256" key="12">
    <source>
        <dbReference type="SAM" id="Phobius"/>
    </source>
</evidence>
<keyword evidence="5" id="KW-0349">Heme</keyword>
<dbReference type="RefSeq" id="WP_408182887.1">
    <property type="nucleotide sequence ID" value="NZ_JAQQEZ010000078.1"/>
</dbReference>
<dbReference type="GO" id="GO:0016491">
    <property type="term" value="F:oxidoreductase activity"/>
    <property type="evidence" value="ECO:0007669"/>
    <property type="project" value="UniProtKB-KW"/>
</dbReference>